<dbReference type="RefSeq" id="WP_187794848.1">
    <property type="nucleotide sequence ID" value="NZ_JACOQL010000005.1"/>
</dbReference>
<feature type="region of interest" description="Disordered" evidence="1">
    <location>
        <begin position="176"/>
        <end position="218"/>
    </location>
</feature>
<evidence type="ECO:0000256" key="1">
    <source>
        <dbReference type="SAM" id="MobiDB-lite"/>
    </source>
</evidence>
<protein>
    <submittedName>
        <fullName evidence="2">DUF4150 domain-containing protein</fullName>
    </submittedName>
</protein>
<name>A0A926GE43_9RHOB</name>
<organism evidence="2 3">
    <name type="scientific">Paracoccus amoyensis</name>
    <dbReference type="NCBI Taxonomy" id="2760093"/>
    <lineage>
        <taxon>Bacteria</taxon>
        <taxon>Pseudomonadati</taxon>
        <taxon>Pseudomonadota</taxon>
        <taxon>Alphaproteobacteria</taxon>
        <taxon>Rhodobacterales</taxon>
        <taxon>Paracoccaceae</taxon>
        <taxon>Paracoccus</taxon>
    </lineage>
</organism>
<reference evidence="2" key="1">
    <citation type="submission" date="2020-08" db="EMBL/GenBank/DDBJ databases">
        <title>Paracoccus amoyensis sp. nov., isolated from the surface seawater at coast of Xiamen, Fujian.</title>
        <authorList>
            <person name="Lyu L."/>
        </authorList>
    </citation>
    <scope>NUCLEOTIDE SEQUENCE</scope>
    <source>
        <strain evidence="2">11-3</strain>
    </source>
</reference>
<keyword evidence="3" id="KW-1185">Reference proteome</keyword>
<evidence type="ECO:0000313" key="2">
    <source>
        <dbReference type="EMBL" id="MBC9248361.1"/>
    </source>
</evidence>
<accession>A0A926GE43</accession>
<gene>
    <name evidence="2" type="ORF">H4P12_16970</name>
</gene>
<comment type="caution">
    <text evidence="2">The sequence shown here is derived from an EMBL/GenBank/DDBJ whole genome shotgun (WGS) entry which is preliminary data.</text>
</comment>
<dbReference type="Pfam" id="PF13665">
    <property type="entry name" value="Tox-PAAR-like"/>
    <property type="match status" value="1"/>
</dbReference>
<sequence>MSIPREGSRDTAKGLIISVTPDVCRTPVGSSTPAIPYSVYAIQQEDANTCATVRLTGQRAHNLSSLVTRTHGDEPGTALGVRSGTVGSVVEPKGHSANVRFEGRPAVRHGDEWWMNSRNTIGKLVWVESAEVFAPTPAIDLTHNPQSQLGSAQIEEVQQRGFAAYQVAQAAHVMNDASPRFPTPPASQPSPNSAPDTSMPRPGPGPGPGPAANDNVAPKHNRLRLPSIGTLGRFVAKRLGFVGAVLTAVDVIDTMVPNAEKIRNGADNLDRQANDLLGVDYAGMDGSGALSAGDLATLTAWDNQAAGILRDAAQRIRNEALPVGDLDLARQIEADALAQAAAASRGELAADPAKSEVTDENVRVVAAPNRGGPGGPCDFHQHDAKGCPQNYQSHHIIQDMFFRIGGRNSVLRPNGAPTLGSGMAICLEEAAHSALHDRINGRLIGIGETANLFDLADISADELKKLLKEKGLNCDSEIDRILDEFKKNLGERGNELLGRRAARPGAQATEALRDSWGLPPGR</sequence>
<dbReference type="AlphaFoldDB" id="A0A926GE43"/>
<evidence type="ECO:0000313" key="3">
    <source>
        <dbReference type="Proteomes" id="UP000608594"/>
    </source>
</evidence>
<proteinExistence type="predicted"/>
<feature type="region of interest" description="Disordered" evidence="1">
    <location>
        <begin position="502"/>
        <end position="522"/>
    </location>
</feature>
<dbReference type="Proteomes" id="UP000608594">
    <property type="component" value="Unassembled WGS sequence"/>
</dbReference>
<dbReference type="EMBL" id="JACOQL010000005">
    <property type="protein sequence ID" value="MBC9248361.1"/>
    <property type="molecule type" value="Genomic_DNA"/>
</dbReference>